<name>A0ABU0LFN8_XANAG</name>
<evidence type="ECO:0000313" key="1">
    <source>
        <dbReference type="EMBL" id="MDQ0505957.1"/>
    </source>
</evidence>
<keyword evidence="2" id="KW-1185">Reference proteome</keyword>
<sequence length="147" mass="16592">MSFVIQDGVPEDQRSDPDYIRFMQCAGIAEAEIAALHGKRPKEWRKIALSTMRAVGDAVKPYIKADAEVGKIGLIVFFVLQRLIETGYFEYSDGSAIDEAMGLYMGAIDHHAEVELKRKSAEKQAWNMMRELQRIGYFRDAETTEAA</sequence>
<protein>
    <submittedName>
        <fullName evidence="1">Uncharacterized protein</fullName>
    </submittedName>
</protein>
<reference evidence="1 2" key="1">
    <citation type="submission" date="2023-07" db="EMBL/GenBank/DDBJ databases">
        <title>Genomic Encyclopedia of Type Strains, Phase IV (KMG-IV): sequencing the most valuable type-strain genomes for metagenomic binning, comparative biology and taxonomic classification.</title>
        <authorList>
            <person name="Goeker M."/>
        </authorList>
    </citation>
    <scope>NUCLEOTIDE SEQUENCE [LARGE SCALE GENOMIC DNA]</scope>
    <source>
        <strain evidence="1 2">DSM 3770</strain>
    </source>
</reference>
<evidence type="ECO:0000313" key="2">
    <source>
        <dbReference type="Proteomes" id="UP001241747"/>
    </source>
</evidence>
<accession>A0ABU0LFN8</accession>
<dbReference type="Proteomes" id="UP001241747">
    <property type="component" value="Unassembled WGS sequence"/>
</dbReference>
<dbReference type="RefSeq" id="WP_237347711.1">
    <property type="nucleotide sequence ID" value="NZ_JABWGX010000048.1"/>
</dbReference>
<organism evidence="1 2">
    <name type="scientific">Xanthobacter agilis</name>
    <dbReference type="NCBI Taxonomy" id="47492"/>
    <lineage>
        <taxon>Bacteria</taxon>
        <taxon>Pseudomonadati</taxon>
        <taxon>Pseudomonadota</taxon>
        <taxon>Alphaproteobacteria</taxon>
        <taxon>Hyphomicrobiales</taxon>
        <taxon>Xanthobacteraceae</taxon>
        <taxon>Xanthobacter</taxon>
    </lineage>
</organism>
<comment type="caution">
    <text evidence="1">The sequence shown here is derived from an EMBL/GenBank/DDBJ whole genome shotgun (WGS) entry which is preliminary data.</text>
</comment>
<dbReference type="EMBL" id="JAUSVY010000006">
    <property type="protein sequence ID" value="MDQ0505957.1"/>
    <property type="molecule type" value="Genomic_DNA"/>
</dbReference>
<proteinExistence type="predicted"/>
<gene>
    <name evidence="1" type="ORF">QOZ94_002761</name>
</gene>